<sequence>MIKTIYVLRISFPISCLRLDLHLAASFLLPSPPGPSRKRPLSTLQRKHQHTKLIPVLLRAHTEQHQKKLLQTWILNASSPGDLTTPIYWRIICYVPDYFVTINILYIFCSPECSLYVGQIYCKNNDHSNQ</sequence>
<dbReference type="EMBL" id="JAHUTJ010053915">
    <property type="protein sequence ID" value="MED6285597.1"/>
    <property type="molecule type" value="Genomic_DNA"/>
</dbReference>
<comment type="caution">
    <text evidence="1">The sequence shown here is derived from an EMBL/GenBank/DDBJ whole genome shotgun (WGS) entry which is preliminary data.</text>
</comment>
<evidence type="ECO:0000313" key="1">
    <source>
        <dbReference type="EMBL" id="MED6285597.1"/>
    </source>
</evidence>
<organism evidence="1 2">
    <name type="scientific">Characodon lateralis</name>
    <dbReference type="NCBI Taxonomy" id="208331"/>
    <lineage>
        <taxon>Eukaryota</taxon>
        <taxon>Metazoa</taxon>
        <taxon>Chordata</taxon>
        <taxon>Craniata</taxon>
        <taxon>Vertebrata</taxon>
        <taxon>Euteleostomi</taxon>
        <taxon>Actinopterygii</taxon>
        <taxon>Neopterygii</taxon>
        <taxon>Teleostei</taxon>
        <taxon>Neoteleostei</taxon>
        <taxon>Acanthomorphata</taxon>
        <taxon>Ovalentaria</taxon>
        <taxon>Atherinomorphae</taxon>
        <taxon>Cyprinodontiformes</taxon>
        <taxon>Goodeidae</taxon>
        <taxon>Characodon</taxon>
    </lineage>
</organism>
<gene>
    <name evidence="1" type="ORF">CHARACLAT_030795</name>
</gene>
<accession>A0ABU7EEA3</accession>
<evidence type="ECO:0000313" key="2">
    <source>
        <dbReference type="Proteomes" id="UP001352852"/>
    </source>
</evidence>
<keyword evidence="2" id="KW-1185">Reference proteome</keyword>
<reference evidence="1 2" key="1">
    <citation type="submission" date="2021-06" db="EMBL/GenBank/DDBJ databases">
        <authorList>
            <person name="Palmer J.M."/>
        </authorList>
    </citation>
    <scope>NUCLEOTIDE SEQUENCE [LARGE SCALE GENOMIC DNA]</scope>
    <source>
        <strain evidence="1 2">CL_MEX2019</strain>
        <tissue evidence="1">Muscle</tissue>
    </source>
</reference>
<protein>
    <submittedName>
        <fullName evidence="1">Uncharacterized protein</fullName>
    </submittedName>
</protein>
<name>A0ABU7EEA3_9TELE</name>
<dbReference type="Proteomes" id="UP001352852">
    <property type="component" value="Unassembled WGS sequence"/>
</dbReference>
<proteinExistence type="predicted"/>